<accession>A0A1Y3BLG8</accession>
<dbReference type="InterPro" id="IPR035298">
    <property type="entry name" value="PSMD13"/>
</dbReference>
<dbReference type="SUPFAM" id="SSF46785">
    <property type="entry name" value="Winged helix' DNA-binding domain"/>
    <property type="match status" value="1"/>
</dbReference>
<dbReference type="InterPro" id="IPR013783">
    <property type="entry name" value="Ig-like_fold"/>
</dbReference>
<dbReference type="InterPro" id="IPR014756">
    <property type="entry name" value="Ig_E-set"/>
</dbReference>
<dbReference type="GO" id="GO:0006511">
    <property type="term" value="P:ubiquitin-dependent protein catabolic process"/>
    <property type="evidence" value="ECO:0007669"/>
    <property type="project" value="TreeGrafter"/>
</dbReference>
<evidence type="ECO:0000256" key="1">
    <source>
        <dbReference type="ARBA" id="ARBA00002362"/>
    </source>
</evidence>
<feature type="repeat" description="Filamin" evidence="9">
    <location>
        <begin position="234"/>
        <end position="269"/>
    </location>
</feature>
<evidence type="ECO:0000259" key="10">
    <source>
        <dbReference type="PROSITE" id="PS50021"/>
    </source>
</evidence>
<evidence type="ECO:0000256" key="5">
    <source>
        <dbReference type="ARBA" id="ARBA00022942"/>
    </source>
</evidence>
<reference evidence="12 13" key="1">
    <citation type="submission" date="2017-03" db="EMBL/GenBank/DDBJ databases">
        <title>Genome Survey of Euroglyphus maynei.</title>
        <authorList>
            <person name="Arlian L.G."/>
            <person name="Morgan M.S."/>
            <person name="Rider S.D."/>
        </authorList>
    </citation>
    <scope>NUCLEOTIDE SEQUENCE [LARGE SCALE GENOMIC DNA]</scope>
    <source>
        <strain evidence="12">Arlian Lab</strain>
        <tissue evidence="12">Whole body</tissue>
    </source>
</reference>
<comment type="similarity">
    <text evidence="2">Belongs to the proteasome subunit S11 family.</text>
</comment>
<sequence length="721" mass="83887">MEWLQRQLSSPLFKPNNFNTDWRDGIRLCALCETIIPGSCPRYDLLNPDNYVNNLRLAFCLIQNNLNIQMDLNVREIYECHNDAKLIHLLSQMRKVHTKLMVKSDAIRMLHHPNQWKNLITSKAKYLESYDQFFNDCKIKGMGITLGVRSRRARFSIYYAAFPPEFSFIIEILGPIGSFCSEKIEIDNSKRLKNIVRQCFCRDEMTQNLTMKAAMKIKYNRMNLKIPIFFELMDDHILITYIPLYAGEHQISIIWQGQHIVGSPYYVMIEETEYLQQESNEIGPKFIPGIQYPLCLLRTDQQYGLDELGTVIRKKTIRKTILIKGKEHDYYSYLERLHKSRQLENSLVNVIDISKLSNEQNKKIPDSSRTSSFDSECSTPKYQLIRHESLPEESLDNEEHLENVEEKSIQTSRTKLFSLKKLHKSHKSLNDNLNNEFSEMAKKLKEKVKNDSLATILCEILIGQIKLEVNDFKGAKEIIENIDQKIDNEYGITTVHARFFQLASDYYQKIGDHAEYYRNALRYLGCCSTAGIEIQESDEVLAQRAFTLSLAAILGQDIFNFGELLLHPILKKLKPEHEYMRELLFAFNSGNMAKFNELKPKWQTQPDLVVHETEMRKKICLLCLMEMAFASPNAVLSFEKIATSTDCLKNDVELMVMKALSKGLIKGHIDEVEQKVTISWVQPRVLNKDQIRGMRDRLDKWIKDINDFSRVLENKAQDIIA</sequence>
<dbReference type="InterPro" id="IPR036872">
    <property type="entry name" value="CH_dom_sf"/>
</dbReference>
<dbReference type="PANTHER" id="PTHR10539:SF0">
    <property type="entry name" value="26S PROTEASOME NON-ATPASE REGULATORY SUBUNIT 13"/>
    <property type="match status" value="1"/>
</dbReference>
<proteinExistence type="inferred from homology"/>
<dbReference type="EMBL" id="MUJZ01011520">
    <property type="protein sequence ID" value="OTF81841.1"/>
    <property type="molecule type" value="Genomic_DNA"/>
</dbReference>
<evidence type="ECO:0000256" key="4">
    <source>
        <dbReference type="ARBA" id="ARBA00015732"/>
    </source>
</evidence>
<name>A0A1Y3BLG8_EURMA</name>
<dbReference type="Pfam" id="PF22037">
    <property type="entry name" value="PSD13_N"/>
    <property type="match status" value="1"/>
</dbReference>
<organism evidence="12 13">
    <name type="scientific">Euroglyphus maynei</name>
    <name type="common">Mayne's house dust mite</name>
    <dbReference type="NCBI Taxonomy" id="6958"/>
    <lineage>
        <taxon>Eukaryota</taxon>
        <taxon>Metazoa</taxon>
        <taxon>Ecdysozoa</taxon>
        <taxon>Arthropoda</taxon>
        <taxon>Chelicerata</taxon>
        <taxon>Arachnida</taxon>
        <taxon>Acari</taxon>
        <taxon>Acariformes</taxon>
        <taxon>Sarcoptiformes</taxon>
        <taxon>Astigmata</taxon>
        <taxon>Psoroptidia</taxon>
        <taxon>Analgoidea</taxon>
        <taxon>Pyroglyphidae</taxon>
        <taxon>Pyroglyphinae</taxon>
        <taxon>Euroglyphus</taxon>
    </lineage>
</organism>
<dbReference type="Pfam" id="PF01399">
    <property type="entry name" value="PCI"/>
    <property type="match status" value="1"/>
</dbReference>
<dbReference type="OrthoDB" id="1093at2759"/>
<dbReference type="Gene3D" id="1.10.418.10">
    <property type="entry name" value="Calponin-like domain"/>
    <property type="match status" value="1"/>
</dbReference>
<evidence type="ECO:0000256" key="7">
    <source>
        <dbReference type="ARBA" id="ARBA00031303"/>
    </source>
</evidence>
<keyword evidence="13" id="KW-1185">Reference proteome</keyword>
<dbReference type="InterPro" id="IPR000717">
    <property type="entry name" value="PCI_dom"/>
</dbReference>
<evidence type="ECO:0000256" key="3">
    <source>
        <dbReference type="ARBA" id="ARBA00011441"/>
    </source>
</evidence>
<dbReference type="PROSITE" id="PS50021">
    <property type="entry name" value="CH"/>
    <property type="match status" value="1"/>
</dbReference>
<dbReference type="SMART" id="SM00088">
    <property type="entry name" value="PINT"/>
    <property type="match status" value="1"/>
</dbReference>
<comment type="caution">
    <text evidence="12">The sequence shown here is derived from an EMBL/GenBank/DDBJ whole genome shotgun (WGS) entry which is preliminary data.</text>
</comment>
<dbReference type="AlphaFoldDB" id="A0A1Y3BLG8"/>
<evidence type="ECO:0000256" key="9">
    <source>
        <dbReference type="PROSITE-ProRule" id="PRU00087"/>
    </source>
</evidence>
<dbReference type="InterPro" id="IPR017868">
    <property type="entry name" value="Filamin/ABP280_repeat-like"/>
</dbReference>
<dbReference type="PROSITE" id="PS50194">
    <property type="entry name" value="FILAMIN_REPEAT"/>
    <property type="match status" value="1"/>
</dbReference>
<dbReference type="SUPFAM" id="SSF47576">
    <property type="entry name" value="Calponin-homology domain, CH-domain"/>
    <property type="match status" value="1"/>
</dbReference>
<dbReference type="InterPro" id="IPR001715">
    <property type="entry name" value="CH_dom"/>
</dbReference>
<dbReference type="PANTHER" id="PTHR10539">
    <property type="entry name" value="26S PROTEASOME NON-ATPASE REGULATORY SUBUNIT 13"/>
    <property type="match status" value="1"/>
</dbReference>
<dbReference type="InterPro" id="IPR036390">
    <property type="entry name" value="WH_DNA-bd_sf"/>
</dbReference>
<dbReference type="SUPFAM" id="SSF81296">
    <property type="entry name" value="E set domains"/>
    <property type="match status" value="1"/>
</dbReference>
<feature type="domain" description="PCI" evidence="11">
    <location>
        <begin position="515"/>
        <end position="683"/>
    </location>
</feature>
<evidence type="ECO:0000256" key="2">
    <source>
        <dbReference type="ARBA" id="ARBA00006207"/>
    </source>
</evidence>
<dbReference type="InterPro" id="IPR054179">
    <property type="entry name" value="PSD13_N"/>
</dbReference>
<dbReference type="GO" id="GO:0008541">
    <property type="term" value="C:proteasome regulatory particle, lid subcomplex"/>
    <property type="evidence" value="ECO:0007669"/>
    <property type="project" value="TreeGrafter"/>
</dbReference>
<dbReference type="Gene3D" id="2.60.40.10">
    <property type="entry name" value="Immunoglobulins"/>
    <property type="match status" value="1"/>
</dbReference>
<evidence type="ECO:0000256" key="6">
    <source>
        <dbReference type="ARBA" id="ARBA00029749"/>
    </source>
</evidence>
<evidence type="ECO:0000313" key="13">
    <source>
        <dbReference type="Proteomes" id="UP000194236"/>
    </source>
</evidence>
<dbReference type="PROSITE" id="PS50250">
    <property type="entry name" value="PCI"/>
    <property type="match status" value="1"/>
</dbReference>
<gene>
    <name evidence="12" type="ORF">BLA29_000726</name>
</gene>
<keyword evidence="5 12" id="KW-0647">Proteasome</keyword>
<evidence type="ECO:0000313" key="12">
    <source>
        <dbReference type="EMBL" id="OTF81841.1"/>
    </source>
</evidence>
<evidence type="ECO:0000256" key="8">
    <source>
        <dbReference type="ARBA" id="ARBA00032323"/>
    </source>
</evidence>
<dbReference type="Proteomes" id="UP000194236">
    <property type="component" value="Unassembled WGS sequence"/>
</dbReference>
<dbReference type="Pfam" id="PF00307">
    <property type="entry name" value="CH"/>
    <property type="match status" value="1"/>
</dbReference>
<protein>
    <recommendedName>
        <fullName evidence="4">26S proteasome non-ATPase regulatory subunit 13</fullName>
    </recommendedName>
    <alternativeName>
        <fullName evidence="6">26S proteasome regulatory subunit RPN9</fullName>
    </alternativeName>
    <alternativeName>
        <fullName evidence="8">26S proteasome regulatory subunit S11</fullName>
    </alternativeName>
    <alternativeName>
        <fullName evidence="7">26S proteasome regulatory subunit p40.5</fullName>
    </alternativeName>
</protein>
<dbReference type="GO" id="GO:0005198">
    <property type="term" value="F:structural molecule activity"/>
    <property type="evidence" value="ECO:0007669"/>
    <property type="project" value="TreeGrafter"/>
</dbReference>
<feature type="domain" description="Calponin-homology (CH)" evidence="10">
    <location>
        <begin position="1"/>
        <end position="98"/>
    </location>
</feature>
<dbReference type="GO" id="GO:0005634">
    <property type="term" value="C:nucleus"/>
    <property type="evidence" value="ECO:0007669"/>
    <property type="project" value="TreeGrafter"/>
</dbReference>
<dbReference type="GO" id="GO:0005829">
    <property type="term" value="C:cytosol"/>
    <property type="evidence" value="ECO:0007669"/>
    <property type="project" value="TreeGrafter"/>
</dbReference>
<dbReference type="SMART" id="SM00033">
    <property type="entry name" value="CH"/>
    <property type="match status" value="1"/>
</dbReference>
<comment type="function">
    <text evidence="1">Component of the 26S proteasome, a multiprotein complex involved in the ATP-dependent degradation of ubiquitinated proteins. This complex plays a key role in the maintenance of protein homeostasis by removing misfolded or damaged proteins, which could impair cellular functions, and by removing proteins whose functions are no longer required. Therefore, the proteasome participates in numerous cellular processes, including cell cycle progression, apoptosis, or DNA damage repair.</text>
</comment>
<evidence type="ECO:0000259" key="11">
    <source>
        <dbReference type="PROSITE" id="PS50250"/>
    </source>
</evidence>
<comment type="subunit">
    <text evidence="3">Component of the 19S proteasome regulatory particle complex. The 26S proteasome consists of a 20S core particle (CP) and two 19S regulatory subunits (RP). The regulatory particle is made of a lid composed of 9 subunits including PSMD13, a base containing 6 ATPases and few additional components.</text>
</comment>